<dbReference type="EMBL" id="KM677185">
    <property type="protein sequence ID" value="AIX12642.1"/>
    <property type="molecule type" value="Genomic_DNA"/>
</dbReference>
<evidence type="ECO:0000313" key="1">
    <source>
        <dbReference type="EMBL" id="AIX12642.1"/>
    </source>
</evidence>
<dbReference type="KEGG" id="vg:24722405"/>
<reference evidence="1 2" key="1">
    <citation type="journal article" date="2015" name="Appl. Environ. Microbiol.">
        <title>Lactococcal 949 group phages recognize a carbohydrate receptor on the host cell surface.</title>
        <authorList>
            <person name="Mahony J."/>
            <person name="Randazzo W."/>
            <person name="Neve H."/>
            <person name="Settanni L."/>
            <person name="van Sinderen D."/>
        </authorList>
    </citation>
    <scope>NUCLEOTIDE SEQUENCE [LARGE SCALE GENOMIC DNA]</scope>
    <source>
        <strain evidence="1">WRP3</strain>
    </source>
</reference>
<name>A0A0D3MSZ0_9CAUD</name>
<organism evidence="1 2">
    <name type="scientific">Lactococcus phage WRP3</name>
    <dbReference type="NCBI Taxonomy" id="1560313"/>
    <lineage>
        <taxon>Viruses</taxon>
        <taxon>Duplodnaviria</taxon>
        <taxon>Heunggongvirae</taxon>
        <taxon>Uroviricota</taxon>
        <taxon>Caudoviricetes</taxon>
        <taxon>Audreyjarvisvirus</taxon>
        <taxon>Audreyjarvisvirus WRP3</taxon>
    </lineage>
</organism>
<evidence type="ECO:0000313" key="2">
    <source>
        <dbReference type="Proteomes" id="UP000032686"/>
    </source>
</evidence>
<dbReference type="OrthoDB" id="14602at10239"/>
<gene>
    <name evidence="1" type="ORF">WRP3_139</name>
</gene>
<dbReference type="GeneID" id="24722405"/>
<proteinExistence type="predicted"/>
<protein>
    <submittedName>
        <fullName evidence="1">Uncharacterized protein</fullName>
    </submittedName>
</protein>
<dbReference type="Proteomes" id="UP000032686">
    <property type="component" value="Segment"/>
</dbReference>
<keyword evidence="2" id="KW-1185">Reference proteome</keyword>
<accession>A0A0D3MSZ0</accession>
<sequence length="111" mass="13204">MVNKVYADAILLKYEQGEYEDYELVVFNVLDKNSTLLEITDVTKLFLKEYVHNEDYLSYTGMTIFAEHWKNGKMVKNIKIGNVHDDDDRDGLPVWKCDWEIDETEYFYPYG</sequence>
<dbReference type="RefSeq" id="YP_009147796.1">
    <property type="nucleotide sequence ID" value="NC_027341.1"/>
</dbReference>